<organism evidence="1 2">
    <name type="scientific">Sphingopyxis macrogoltabida</name>
    <name type="common">Sphingomonas macrogoltabidus</name>
    <dbReference type="NCBI Taxonomy" id="33050"/>
    <lineage>
        <taxon>Bacteria</taxon>
        <taxon>Pseudomonadati</taxon>
        <taxon>Pseudomonadota</taxon>
        <taxon>Alphaproteobacteria</taxon>
        <taxon>Sphingomonadales</taxon>
        <taxon>Sphingomonadaceae</taxon>
        <taxon>Sphingopyxis</taxon>
    </lineage>
</organism>
<name>A0A0N9V0M4_SPHMC</name>
<reference evidence="1 2" key="1">
    <citation type="journal article" date="2015" name="Genome Announc.">
        <title>Complete Genome Sequence of Polypropylene Glycol- and Polyethylene Glycol-Degrading Sphingopyxis macrogoltabida Strain EY-1.</title>
        <authorList>
            <person name="Ohtsubo Y."/>
            <person name="Nagata Y."/>
            <person name="Numata M."/>
            <person name="Tsuchikane K."/>
            <person name="Hosoyama A."/>
            <person name="Yamazoe A."/>
            <person name="Tsuda M."/>
            <person name="Fujita N."/>
            <person name="Kawai F."/>
        </authorList>
    </citation>
    <scope>NUCLEOTIDE SEQUENCE [LARGE SCALE GENOMIC DNA]</scope>
    <source>
        <strain evidence="1 2">EY-1</strain>
    </source>
</reference>
<accession>A0A0N9V0M4</accession>
<dbReference type="PATRIC" id="fig|33050.5.peg.2877"/>
<dbReference type="RefSeq" id="WP_054588631.1">
    <property type="nucleotide sequence ID" value="NZ_CP012700.1"/>
</dbReference>
<protein>
    <submittedName>
        <fullName evidence="1">Uncharacterized protein</fullName>
    </submittedName>
</protein>
<dbReference type="AlphaFoldDB" id="A0A0N9V0M4"/>
<dbReference type="KEGG" id="smag:AN936_13905"/>
<sequence>MDRRLFLAAALAGLAAPPLAPIRANAESPPSRTRWKVRASEGFDALAFLGPLAGGELYLRYYEADADAFAPRLPAAIRADIAALWQEAETAGFGLLGPVLSVLYSGGDDSSLASLIAASADPETLLLPAYRASNNWDEKDWRWFLSAAPRLKAVFEAMADAGFAAFRAERTAGLDARIAELGRDLAAYDVISLHEKLTGRSFDPQIEVVLLQFCKPHGIKVQGQTFLQAADWNTAITVRNAAHEMLHPPVPMDGAAAKAALALLEKDALVMRVVREHDPKWGYTTLDGLLNEDLAQALDQLIGEALGVGRNPADRWRQSDDGIHVLAGAFYGMLRDDKWIETGGSIENWLARAVDSGRLAPARLHAIAARVLERPADRLWPLIAP</sequence>
<proteinExistence type="predicted"/>
<dbReference type="Proteomes" id="UP000058074">
    <property type="component" value="Chromosome"/>
</dbReference>
<evidence type="ECO:0000313" key="2">
    <source>
        <dbReference type="Proteomes" id="UP000058074"/>
    </source>
</evidence>
<evidence type="ECO:0000313" key="1">
    <source>
        <dbReference type="EMBL" id="ALH81417.1"/>
    </source>
</evidence>
<dbReference type="OrthoDB" id="3078210at2"/>
<dbReference type="EMBL" id="CP012700">
    <property type="protein sequence ID" value="ALH81417.1"/>
    <property type="molecule type" value="Genomic_DNA"/>
</dbReference>
<gene>
    <name evidence="1" type="ORF">AN936_13905</name>
</gene>